<comment type="caution">
    <text evidence="1">The sequence shown here is derived from an EMBL/GenBank/DDBJ whole genome shotgun (WGS) entry which is preliminary data.</text>
</comment>
<evidence type="ECO:0000313" key="1">
    <source>
        <dbReference type="EMBL" id="MRX11373.1"/>
    </source>
</evidence>
<reference evidence="1 2" key="1">
    <citation type="submission" date="2019-11" db="EMBL/GenBank/DDBJ databases">
        <title>Novel species isolated from a subtropical stream in China.</title>
        <authorList>
            <person name="Lu H."/>
        </authorList>
    </citation>
    <scope>NUCLEOTIDE SEQUENCE [LARGE SCALE GENOMIC DNA]</scope>
    <source>
        <strain evidence="1 2">FT25W</strain>
    </source>
</reference>
<dbReference type="InterPro" id="IPR045617">
    <property type="entry name" value="DUF6445"/>
</dbReference>
<gene>
    <name evidence="1" type="ORF">GJ697_26455</name>
</gene>
<accession>A0A6L5QND5</accession>
<keyword evidence="2" id="KW-1185">Reference proteome</keyword>
<dbReference type="RefSeq" id="WP_154369622.1">
    <property type="nucleotide sequence ID" value="NZ_WKJM01000033.1"/>
</dbReference>
<evidence type="ECO:0000313" key="2">
    <source>
        <dbReference type="Proteomes" id="UP000481037"/>
    </source>
</evidence>
<proteinExistence type="predicted"/>
<dbReference type="AlphaFoldDB" id="A0A6L5QND5"/>
<protein>
    <submittedName>
        <fullName evidence="1">Uncharacterized protein</fullName>
    </submittedName>
</protein>
<name>A0A6L5QND5_9BURK</name>
<dbReference type="Proteomes" id="UP000481037">
    <property type="component" value="Unassembled WGS sequence"/>
</dbReference>
<organism evidence="1 2">
    <name type="scientific">Duganella alba</name>
    <dbReference type="NCBI Taxonomy" id="2666081"/>
    <lineage>
        <taxon>Bacteria</taxon>
        <taxon>Pseudomonadati</taxon>
        <taxon>Pseudomonadota</taxon>
        <taxon>Betaproteobacteria</taxon>
        <taxon>Burkholderiales</taxon>
        <taxon>Oxalobacteraceae</taxon>
        <taxon>Telluria group</taxon>
        <taxon>Duganella</taxon>
    </lineage>
</organism>
<sequence length="237" mass="26398">MFNPRPAIRVVPLPDKEHLVIVDDLLLEPHKMVELARQSRADFSDAEHNYFPGPELNLPPALAQAFDQFIIGHVRKPLGARRTSMLATRLALATLQPPQLQNLQRVCHRDTVPQPGMEGTGAMVLYLFHDIRLGGTGFFRQTCSDAAFTDMVLRSRAMKRDAFTALTGAGPGYAVASDRYFEKVYTAQPAWNRAIFYPGTVLHSADIQRPELLVDDVQTGRLTVNAFFNLRRNAAGA</sequence>
<dbReference type="EMBL" id="WKJM01000033">
    <property type="protein sequence ID" value="MRX11373.1"/>
    <property type="molecule type" value="Genomic_DNA"/>
</dbReference>
<dbReference type="Pfam" id="PF20043">
    <property type="entry name" value="DUF6445"/>
    <property type="match status" value="1"/>
</dbReference>